<feature type="compositionally biased region" description="Basic and acidic residues" evidence="1">
    <location>
        <begin position="33"/>
        <end position="42"/>
    </location>
</feature>
<reference evidence="2 3" key="1">
    <citation type="journal article" date="2019" name="PLoS Negl. Trop. Dis.">
        <title>Whole genome sequencing of Entamoeba nuttalli reveals mammalian host-related molecular signatures and a novel octapeptide-repeat surface protein.</title>
        <authorList>
            <person name="Tanaka M."/>
            <person name="Makiuchi T."/>
            <person name="Komiyama T."/>
            <person name="Shiina T."/>
            <person name="Osaki K."/>
            <person name="Tachibana H."/>
        </authorList>
    </citation>
    <scope>NUCLEOTIDE SEQUENCE [LARGE SCALE GENOMIC DNA]</scope>
    <source>
        <strain evidence="2 3">P19-061405</strain>
    </source>
</reference>
<dbReference type="EMBL" id="BAAFRS010000041">
    <property type="protein sequence ID" value="GAB1219737.1"/>
    <property type="molecule type" value="Genomic_DNA"/>
</dbReference>
<evidence type="ECO:0000313" key="2">
    <source>
        <dbReference type="EMBL" id="GAB1219737.1"/>
    </source>
</evidence>
<feature type="region of interest" description="Disordered" evidence="1">
    <location>
        <begin position="24"/>
        <end position="67"/>
    </location>
</feature>
<keyword evidence="3" id="KW-1185">Reference proteome</keyword>
<gene>
    <name evidence="2" type="ORF">ENUP19_0041G0101</name>
</gene>
<sequence>MERIEWSGKLVTRIKIGKEEEKEISMENEENKEEIIQEGVKETDEEEIKENNKKEQQKEIEDIIKEK</sequence>
<organism evidence="2 3">
    <name type="scientific">Entamoeba nuttalli</name>
    <dbReference type="NCBI Taxonomy" id="412467"/>
    <lineage>
        <taxon>Eukaryota</taxon>
        <taxon>Amoebozoa</taxon>
        <taxon>Evosea</taxon>
        <taxon>Archamoebae</taxon>
        <taxon>Mastigamoebida</taxon>
        <taxon>Entamoebidae</taxon>
        <taxon>Entamoeba</taxon>
    </lineage>
</organism>
<accession>A0ABQ0DAL9</accession>
<feature type="compositionally biased region" description="Basic and acidic residues" evidence="1">
    <location>
        <begin position="49"/>
        <end position="67"/>
    </location>
</feature>
<comment type="caution">
    <text evidence="2">The sequence shown here is derived from an EMBL/GenBank/DDBJ whole genome shotgun (WGS) entry which is preliminary data.</text>
</comment>
<dbReference type="Proteomes" id="UP001628156">
    <property type="component" value="Unassembled WGS sequence"/>
</dbReference>
<evidence type="ECO:0000313" key="3">
    <source>
        <dbReference type="Proteomes" id="UP001628156"/>
    </source>
</evidence>
<name>A0ABQ0DAL9_9EUKA</name>
<evidence type="ECO:0000256" key="1">
    <source>
        <dbReference type="SAM" id="MobiDB-lite"/>
    </source>
</evidence>
<proteinExistence type="predicted"/>
<protein>
    <submittedName>
        <fullName evidence="2">Uncharacterized protein</fullName>
    </submittedName>
</protein>